<feature type="compositionally biased region" description="Polar residues" evidence="8">
    <location>
        <begin position="313"/>
        <end position="329"/>
    </location>
</feature>
<dbReference type="GO" id="GO:0005739">
    <property type="term" value="C:mitochondrion"/>
    <property type="evidence" value="ECO:0007669"/>
    <property type="project" value="UniProtKB-SubCell"/>
</dbReference>
<reference evidence="10" key="1">
    <citation type="submission" date="2021-03" db="EMBL/GenBank/DDBJ databases">
        <authorList>
            <person name="Tagirdzhanova G."/>
        </authorList>
    </citation>
    <scope>NUCLEOTIDE SEQUENCE</scope>
</reference>
<evidence type="ECO:0000256" key="7">
    <source>
        <dbReference type="ARBA" id="ARBA00023136"/>
    </source>
</evidence>
<dbReference type="GO" id="GO:0005783">
    <property type="term" value="C:endoplasmic reticulum"/>
    <property type="evidence" value="ECO:0007669"/>
    <property type="project" value="UniProtKB-SubCell"/>
</dbReference>
<feature type="region of interest" description="Disordered" evidence="8">
    <location>
        <begin position="276"/>
        <end position="329"/>
    </location>
</feature>
<evidence type="ECO:0000256" key="2">
    <source>
        <dbReference type="ARBA" id="ARBA00004240"/>
    </source>
</evidence>
<dbReference type="EMBL" id="CAJPDT010000028">
    <property type="protein sequence ID" value="CAF9921621.1"/>
    <property type="molecule type" value="Genomic_DNA"/>
</dbReference>
<dbReference type="Pfam" id="PF05057">
    <property type="entry name" value="DUF676"/>
    <property type="match status" value="1"/>
</dbReference>
<keyword evidence="6" id="KW-0496">Mitochondrion</keyword>
<dbReference type="InterPro" id="IPR007751">
    <property type="entry name" value="DUF676_lipase-like"/>
</dbReference>
<comment type="subcellular location">
    <subcellularLocation>
        <location evidence="2">Endoplasmic reticulum</location>
    </subcellularLocation>
    <subcellularLocation>
        <location evidence="3">Membrane</location>
    </subcellularLocation>
    <subcellularLocation>
        <location evidence="1">Mitochondrion</location>
    </subcellularLocation>
</comment>
<organism evidence="10 11">
    <name type="scientific">Imshaugia aleurites</name>
    <dbReference type="NCBI Taxonomy" id="172621"/>
    <lineage>
        <taxon>Eukaryota</taxon>
        <taxon>Fungi</taxon>
        <taxon>Dikarya</taxon>
        <taxon>Ascomycota</taxon>
        <taxon>Pezizomycotina</taxon>
        <taxon>Lecanoromycetes</taxon>
        <taxon>OSLEUM clade</taxon>
        <taxon>Lecanoromycetidae</taxon>
        <taxon>Lecanorales</taxon>
        <taxon>Lecanorineae</taxon>
        <taxon>Parmeliaceae</taxon>
        <taxon>Imshaugia</taxon>
    </lineage>
</organism>
<dbReference type="InterPro" id="IPR029058">
    <property type="entry name" value="AB_hydrolase_fold"/>
</dbReference>
<dbReference type="PANTHER" id="PTHR48182:SF2">
    <property type="entry name" value="PROTEIN SERAC1"/>
    <property type="match status" value="1"/>
</dbReference>
<dbReference type="PANTHER" id="PTHR48182">
    <property type="entry name" value="PROTEIN SERAC1"/>
    <property type="match status" value="1"/>
</dbReference>
<comment type="similarity">
    <text evidence="4">Belongs to the putative lipase ROG1 family.</text>
</comment>
<dbReference type="InterPro" id="IPR052374">
    <property type="entry name" value="SERAC1"/>
</dbReference>
<keyword evidence="5" id="KW-0256">Endoplasmic reticulum</keyword>
<evidence type="ECO:0000313" key="10">
    <source>
        <dbReference type="EMBL" id="CAF9921621.1"/>
    </source>
</evidence>
<proteinExistence type="inferred from homology"/>
<feature type="compositionally biased region" description="Polar residues" evidence="8">
    <location>
        <begin position="287"/>
        <end position="305"/>
    </location>
</feature>
<evidence type="ECO:0000256" key="5">
    <source>
        <dbReference type="ARBA" id="ARBA00022824"/>
    </source>
</evidence>
<evidence type="ECO:0000256" key="6">
    <source>
        <dbReference type="ARBA" id="ARBA00023128"/>
    </source>
</evidence>
<evidence type="ECO:0000256" key="4">
    <source>
        <dbReference type="ARBA" id="ARBA00007920"/>
    </source>
</evidence>
<evidence type="ECO:0000259" key="9">
    <source>
        <dbReference type="Pfam" id="PF05057"/>
    </source>
</evidence>
<dbReference type="OrthoDB" id="427518at2759"/>
<evidence type="ECO:0000256" key="1">
    <source>
        <dbReference type="ARBA" id="ARBA00004173"/>
    </source>
</evidence>
<protein>
    <submittedName>
        <fullName evidence="10">Serine active site containing protein 1</fullName>
    </submittedName>
</protein>
<comment type="caution">
    <text evidence="10">The sequence shown here is derived from an EMBL/GenBank/DDBJ whole genome shotgun (WGS) entry which is preliminary data.</text>
</comment>
<feature type="compositionally biased region" description="Basic and acidic residues" evidence="8">
    <location>
        <begin position="276"/>
        <end position="285"/>
    </location>
</feature>
<keyword evidence="11" id="KW-1185">Reference proteome</keyword>
<gene>
    <name evidence="10" type="primary">SERAC1_1</name>
    <name evidence="10" type="ORF">IMSHALPRED_005221</name>
</gene>
<dbReference type="AlphaFoldDB" id="A0A8H3FIK8"/>
<name>A0A8H3FIK8_9LECA</name>
<dbReference type="Proteomes" id="UP000664534">
    <property type="component" value="Unassembled WGS sequence"/>
</dbReference>
<evidence type="ECO:0000313" key="11">
    <source>
        <dbReference type="Proteomes" id="UP000664534"/>
    </source>
</evidence>
<dbReference type="GO" id="GO:0016020">
    <property type="term" value="C:membrane"/>
    <property type="evidence" value="ECO:0007669"/>
    <property type="project" value="UniProtKB-SubCell"/>
</dbReference>
<dbReference type="Gene3D" id="3.40.50.1820">
    <property type="entry name" value="alpha/beta hydrolase"/>
    <property type="match status" value="1"/>
</dbReference>
<evidence type="ECO:0000256" key="8">
    <source>
        <dbReference type="SAM" id="MobiDB-lite"/>
    </source>
</evidence>
<sequence>MSKPAFDRVGFEILWQHANPLVDIVFVHGLMGDRRETWAKGTTLWPESLLPAKVPQSRILTFGYDADIYHFWSPASDNTIKNHADSLIAGLVAFRYDKKETVERPIIFVAHSLGGLALSMAEDSLQSDNNRISDCTRRIAFLGTPHQGSDKAQWVELGKNFLSILSNKTTGGILKELEQGSVTLGNLAAEFPKWLSHRKEKIKVVCFFEELSTNISGKSIGKIVTETAAKLPEYETLSIHANHCDMCKFSDPKDGNYLKVANILEKWATELKDEVKEDEAKKEDPQTFGNITANNKFGKHNQGTQAGFVHSEGPTNFGSGFTGSMNSPK</sequence>
<accession>A0A8H3FIK8</accession>
<evidence type="ECO:0000256" key="3">
    <source>
        <dbReference type="ARBA" id="ARBA00004370"/>
    </source>
</evidence>
<keyword evidence="7" id="KW-0472">Membrane</keyword>
<feature type="domain" description="DUF676" evidence="9">
    <location>
        <begin position="24"/>
        <end position="174"/>
    </location>
</feature>
<dbReference type="SUPFAM" id="SSF53474">
    <property type="entry name" value="alpha/beta-Hydrolases"/>
    <property type="match status" value="1"/>
</dbReference>